<evidence type="ECO:0000313" key="2">
    <source>
        <dbReference type="Proteomes" id="UP000308528"/>
    </source>
</evidence>
<accession>A0A4S4NMX4</accession>
<dbReference type="OrthoDB" id="370799at2"/>
<keyword evidence="2" id="KW-1185">Reference proteome</keyword>
<dbReference type="EMBL" id="SRSF01000007">
    <property type="protein sequence ID" value="THH37590.1"/>
    <property type="molecule type" value="Genomic_DNA"/>
</dbReference>
<organism evidence="1 2">
    <name type="scientific">Neolewinella litorea</name>
    <dbReference type="NCBI Taxonomy" id="2562452"/>
    <lineage>
        <taxon>Bacteria</taxon>
        <taxon>Pseudomonadati</taxon>
        <taxon>Bacteroidota</taxon>
        <taxon>Saprospiria</taxon>
        <taxon>Saprospirales</taxon>
        <taxon>Lewinellaceae</taxon>
        <taxon>Neolewinella</taxon>
    </lineage>
</organism>
<comment type="caution">
    <text evidence="1">The sequence shown here is derived from an EMBL/GenBank/DDBJ whole genome shotgun (WGS) entry which is preliminary data.</text>
</comment>
<proteinExistence type="predicted"/>
<evidence type="ECO:0000313" key="1">
    <source>
        <dbReference type="EMBL" id="THH37590.1"/>
    </source>
</evidence>
<dbReference type="RefSeq" id="WP_136460055.1">
    <property type="nucleotide sequence ID" value="NZ_SRSF01000007.1"/>
</dbReference>
<protein>
    <submittedName>
        <fullName evidence="1">Uncharacterized protein</fullName>
    </submittedName>
</protein>
<gene>
    <name evidence="1" type="ORF">E4021_14300</name>
</gene>
<reference evidence="1 2" key="1">
    <citation type="submission" date="2019-04" db="EMBL/GenBank/DDBJ databases">
        <title>Lewinella litorea sp. nov., isolated from a marine sand.</title>
        <authorList>
            <person name="Yoon J.-H."/>
        </authorList>
    </citation>
    <scope>NUCLEOTIDE SEQUENCE [LARGE SCALE GENOMIC DNA]</scope>
    <source>
        <strain evidence="1 2">HSMS-39</strain>
    </source>
</reference>
<dbReference type="Proteomes" id="UP000308528">
    <property type="component" value="Unassembled WGS sequence"/>
</dbReference>
<dbReference type="AlphaFoldDB" id="A0A4S4NMX4"/>
<sequence>MTRQEFDQSLSDAQPPADAGVELTSLWWISKNQWEKAHLLIDRAPGSDCAWVHAHLHRIEGDDANASYWYRRAGRDKPNYGLVKEREVLLQHFLDQ</sequence>
<name>A0A4S4NMX4_9BACT</name>